<feature type="compositionally biased region" description="Basic and acidic residues" evidence="7">
    <location>
        <begin position="10"/>
        <end position="23"/>
    </location>
</feature>
<sequence>METWGSKNKASWERNNEDAKAEVSRPQNANTPRACQSCHVSKVRCNRPNHDMPCLRCQKSGKTCVSAGKPQRNQQLSNHIMEIKSKIDIMILTAVSQGNSGESSRLKENSADLTASIQSFLEKDISPYLDKALTEMIFNRYVTTIAPTFPAVVFQQGITAADVRRDNPILLLAILDAASSGFCELGVQRKVRKFIVQTYVHCMLRSDQYTLGLLQALVVSATWYRSIEPLEPGEQMDIYQIGHTAANMALIMGLGESLSAKPAVHKEGFLEARRVWLGCYYICSNTSMSLRAPNVMRWTNCMEECLEALESSPDALPSDKVFCRHIRLQHITEEFSTQLSMGDTSDPVQLQAMQTQATHRSFDRQLADWRNTISDGDLNEALEFSYHFSSLYINEVTFCAASGNVASDAEVASNDVASLTVIIPTGAFSDCVKTIDHIFRVFTSLDMSAIRAVPSMHLIRMIYTVLILVKLHFAANSSSNENAQSQVDRLQVSERLNCIIQMFAGWGPLWPATRLTNVFRRIHSWFEDDKTMQQEGSWLNVWRLDSSQTADFDQLSATQMISHDESGSQGPVSWIASLESTDMESVPLSFDSPLNLGLTPPTSSEQVANDPLPFDKLHVFASDDLWDGERLELPLDLEDIEGFDATLGMDLDLSQIPGMRYGSSSGTSNHNGQ</sequence>
<dbReference type="CDD" id="cd12148">
    <property type="entry name" value="fungal_TF_MHR"/>
    <property type="match status" value="1"/>
</dbReference>
<dbReference type="CDD" id="cd00067">
    <property type="entry name" value="GAL4"/>
    <property type="match status" value="1"/>
</dbReference>
<dbReference type="InterPro" id="IPR001138">
    <property type="entry name" value="Zn2Cys6_DnaBD"/>
</dbReference>
<evidence type="ECO:0000256" key="6">
    <source>
        <dbReference type="ARBA" id="ARBA00023242"/>
    </source>
</evidence>
<dbReference type="PANTHER" id="PTHR31845:SF39">
    <property type="entry name" value="TRANSCRIPTION FACTOR PBCR-RELATED"/>
    <property type="match status" value="1"/>
</dbReference>
<dbReference type="GO" id="GO:0008270">
    <property type="term" value="F:zinc ion binding"/>
    <property type="evidence" value="ECO:0007669"/>
    <property type="project" value="InterPro"/>
</dbReference>
<dbReference type="InterPro" id="IPR036864">
    <property type="entry name" value="Zn2-C6_fun-type_DNA-bd_sf"/>
</dbReference>
<dbReference type="GO" id="GO:0000981">
    <property type="term" value="F:DNA-binding transcription factor activity, RNA polymerase II-specific"/>
    <property type="evidence" value="ECO:0007669"/>
    <property type="project" value="InterPro"/>
</dbReference>
<evidence type="ECO:0000256" key="3">
    <source>
        <dbReference type="ARBA" id="ARBA00023015"/>
    </source>
</evidence>
<keyword evidence="6" id="KW-0539">Nucleus</keyword>
<keyword evidence="10" id="KW-1185">Reference proteome</keyword>
<dbReference type="SMART" id="SM00066">
    <property type="entry name" value="GAL4"/>
    <property type="match status" value="1"/>
</dbReference>
<keyword evidence="4" id="KW-0238">DNA-binding</keyword>
<keyword evidence="5" id="KW-0804">Transcription</keyword>
<evidence type="ECO:0000259" key="8">
    <source>
        <dbReference type="PROSITE" id="PS50048"/>
    </source>
</evidence>
<organism evidence="9 10">
    <name type="scientific">Aspergillus leporis</name>
    <dbReference type="NCBI Taxonomy" id="41062"/>
    <lineage>
        <taxon>Eukaryota</taxon>
        <taxon>Fungi</taxon>
        <taxon>Dikarya</taxon>
        <taxon>Ascomycota</taxon>
        <taxon>Pezizomycotina</taxon>
        <taxon>Eurotiomycetes</taxon>
        <taxon>Eurotiomycetidae</taxon>
        <taxon>Eurotiales</taxon>
        <taxon>Aspergillaceae</taxon>
        <taxon>Aspergillus</taxon>
        <taxon>Aspergillus subgen. Circumdati</taxon>
    </lineage>
</organism>
<dbReference type="GO" id="GO:0009893">
    <property type="term" value="P:positive regulation of metabolic process"/>
    <property type="evidence" value="ECO:0007669"/>
    <property type="project" value="UniProtKB-ARBA"/>
</dbReference>
<name>A0A5N5XAZ8_9EURO</name>
<reference evidence="9 10" key="1">
    <citation type="submission" date="2019-04" db="EMBL/GenBank/DDBJ databases">
        <title>Friends and foes A comparative genomics study of 23 Aspergillus species from section Flavi.</title>
        <authorList>
            <consortium name="DOE Joint Genome Institute"/>
            <person name="Kjaerbolling I."/>
            <person name="Vesth T."/>
            <person name="Frisvad J.C."/>
            <person name="Nybo J.L."/>
            <person name="Theobald S."/>
            <person name="Kildgaard S."/>
            <person name="Isbrandt T."/>
            <person name="Kuo A."/>
            <person name="Sato A."/>
            <person name="Lyhne E.K."/>
            <person name="Kogle M.E."/>
            <person name="Wiebenga A."/>
            <person name="Kun R.S."/>
            <person name="Lubbers R.J."/>
            <person name="Makela M.R."/>
            <person name="Barry K."/>
            <person name="Chovatia M."/>
            <person name="Clum A."/>
            <person name="Daum C."/>
            <person name="Haridas S."/>
            <person name="He G."/>
            <person name="LaButti K."/>
            <person name="Lipzen A."/>
            <person name="Mondo S."/>
            <person name="Riley R."/>
            <person name="Salamov A."/>
            <person name="Simmons B.A."/>
            <person name="Magnuson J.K."/>
            <person name="Henrissat B."/>
            <person name="Mortensen U.H."/>
            <person name="Larsen T.O."/>
            <person name="Devries R.P."/>
            <person name="Grigoriev I.V."/>
            <person name="Machida M."/>
            <person name="Baker S.E."/>
            <person name="Andersen M.R."/>
        </authorList>
    </citation>
    <scope>NUCLEOTIDE SEQUENCE [LARGE SCALE GENOMIC DNA]</scope>
    <source>
        <strain evidence="9 10">CBS 151.66</strain>
    </source>
</reference>
<dbReference type="InterPro" id="IPR051089">
    <property type="entry name" value="prtT"/>
</dbReference>
<gene>
    <name evidence="9" type="ORF">BDV29DRAFT_32074</name>
</gene>
<dbReference type="PROSITE" id="PS00463">
    <property type="entry name" value="ZN2_CY6_FUNGAL_1"/>
    <property type="match status" value="1"/>
</dbReference>
<dbReference type="SUPFAM" id="SSF57701">
    <property type="entry name" value="Zn2/Cys6 DNA-binding domain"/>
    <property type="match status" value="1"/>
</dbReference>
<evidence type="ECO:0000313" key="10">
    <source>
        <dbReference type="Proteomes" id="UP000326565"/>
    </source>
</evidence>
<dbReference type="OrthoDB" id="8062037at2759"/>
<dbReference type="Gene3D" id="4.10.240.10">
    <property type="entry name" value="Zn(2)-C6 fungal-type DNA-binding domain"/>
    <property type="match status" value="1"/>
</dbReference>
<evidence type="ECO:0000256" key="1">
    <source>
        <dbReference type="ARBA" id="ARBA00004123"/>
    </source>
</evidence>
<dbReference type="AlphaFoldDB" id="A0A5N5XAZ8"/>
<dbReference type="Pfam" id="PF00172">
    <property type="entry name" value="Zn_clus"/>
    <property type="match status" value="1"/>
</dbReference>
<evidence type="ECO:0000256" key="4">
    <source>
        <dbReference type="ARBA" id="ARBA00023125"/>
    </source>
</evidence>
<protein>
    <recommendedName>
        <fullName evidence="8">Zn(2)-C6 fungal-type domain-containing protein</fullName>
    </recommendedName>
</protein>
<dbReference type="PANTHER" id="PTHR31845">
    <property type="entry name" value="FINGER DOMAIN PROTEIN, PUTATIVE-RELATED"/>
    <property type="match status" value="1"/>
</dbReference>
<proteinExistence type="predicted"/>
<dbReference type="GO" id="GO:0000976">
    <property type="term" value="F:transcription cis-regulatory region binding"/>
    <property type="evidence" value="ECO:0007669"/>
    <property type="project" value="TreeGrafter"/>
</dbReference>
<dbReference type="EMBL" id="ML732163">
    <property type="protein sequence ID" value="KAB8077948.1"/>
    <property type="molecule type" value="Genomic_DNA"/>
</dbReference>
<comment type="subcellular location">
    <subcellularLocation>
        <location evidence="1">Nucleus</location>
    </subcellularLocation>
</comment>
<keyword evidence="2" id="KW-0862">Zinc</keyword>
<keyword evidence="3" id="KW-0805">Transcription regulation</keyword>
<dbReference type="PROSITE" id="PS50048">
    <property type="entry name" value="ZN2_CY6_FUNGAL_2"/>
    <property type="match status" value="1"/>
</dbReference>
<accession>A0A5N5XAZ8</accession>
<dbReference type="Proteomes" id="UP000326565">
    <property type="component" value="Unassembled WGS sequence"/>
</dbReference>
<feature type="region of interest" description="Disordered" evidence="7">
    <location>
        <begin position="1"/>
        <end position="33"/>
    </location>
</feature>
<evidence type="ECO:0000313" key="9">
    <source>
        <dbReference type="EMBL" id="KAB8077948.1"/>
    </source>
</evidence>
<evidence type="ECO:0000256" key="2">
    <source>
        <dbReference type="ARBA" id="ARBA00022833"/>
    </source>
</evidence>
<dbReference type="GO" id="GO:0005634">
    <property type="term" value="C:nucleus"/>
    <property type="evidence" value="ECO:0007669"/>
    <property type="project" value="UniProtKB-SubCell"/>
</dbReference>
<evidence type="ECO:0000256" key="7">
    <source>
        <dbReference type="SAM" id="MobiDB-lite"/>
    </source>
</evidence>
<evidence type="ECO:0000256" key="5">
    <source>
        <dbReference type="ARBA" id="ARBA00023163"/>
    </source>
</evidence>
<feature type="domain" description="Zn(2)-C6 fungal-type" evidence="8">
    <location>
        <begin position="34"/>
        <end position="66"/>
    </location>
</feature>